<feature type="signal peptide" evidence="5">
    <location>
        <begin position="1"/>
        <end position="28"/>
    </location>
</feature>
<dbReference type="Gene3D" id="3.30.565.10">
    <property type="entry name" value="Histidine kinase-like ATPase, C-terminal domain"/>
    <property type="match status" value="1"/>
</dbReference>
<dbReference type="InterPro" id="IPR004358">
    <property type="entry name" value="Sig_transdc_His_kin-like_C"/>
</dbReference>
<dbReference type="PATRIC" id="fig|1121451.3.peg.2729"/>
<dbReference type="KEGG" id="dhy:DESAM_22518"/>
<keyword evidence="9" id="KW-1185">Reference proteome</keyword>
<evidence type="ECO:0000256" key="2">
    <source>
        <dbReference type="ARBA" id="ARBA00012438"/>
    </source>
</evidence>
<accession>L0RF08</accession>
<keyword evidence="8" id="KW-0808">Transferase</keyword>
<sequence>MKLYTRFGLLQTNLILCILFLFPAFAVAADHIIVEGDFDYPPYEYLDNGIPSGFNIDIIRAVAEAQGMQISITLRAWSDVVEDLERGKCDMLSGMFSSLERSEYIDFSMPYNVISHTVFVRDDSSITSMEDLSDKEIIVQRGDIMHEYALTTFPDAKIITVTSQGDALKLLSSGLHDAALLGKLQNLFRVEKQGFDNIITVGPDFVFGKYCFAVLKGNSELLSQLNEGLSLIKKSGKYDEIYHQWFGVYERKSLYQEFIRNAALILVPLVFFFVFFVFWIWLLRHKVRKKTHELTAELLERHRTEQELTIVQNYLANVINSMPSILIGVDADCNVTQWNHEAERVMGVKQSDVLGLSLDIVAPHLACEMEHVREALRTGQRQVDPKLRRYDDNRVRYEDVTIYPLVGGGVEGAVIRIDDITDRMNLEQMIMQSEKMMSIGGLAAGMAHEINNPLAVIVGHAQNIQRRISPELSKNEVTAARCGTSIESIQMYMDERGVKRMLDGIIVSGNRAAKIVVNMLSFSRKSDKVLGEHNIIEVLDRTLELASSDYDLKKEYDFKQIEVIREYEPDLPPVCCEGNEIQQVFLNLFRNGAEAMNEKSYAAGGPRFILRVRRSGEMVRIEIEDNGPGMSEEVRNRVFEPFYTTKEVGQGTGLGLSVSYFIITDHHNGSLEVDSMAGQWTRFVIKLPIAGHCGF</sequence>
<dbReference type="PROSITE" id="PS50109">
    <property type="entry name" value="HIS_KIN"/>
    <property type="match status" value="1"/>
</dbReference>
<dbReference type="STRING" id="1121451.DESAM_22518"/>
<evidence type="ECO:0000256" key="1">
    <source>
        <dbReference type="ARBA" id="ARBA00000085"/>
    </source>
</evidence>
<evidence type="ECO:0000313" key="8">
    <source>
        <dbReference type="EMBL" id="CCO24785.1"/>
    </source>
</evidence>
<feature type="transmembrane region" description="Helical" evidence="4">
    <location>
        <begin position="262"/>
        <end position="283"/>
    </location>
</feature>
<dbReference type="PANTHER" id="PTHR43065">
    <property type="entry name" value="SENSOR HISTIDINE KINASE"/>
    <property type="match status" value="1"/>
</dbReference>
<name>L0RF08_9BACT</name>
<dbReference type="EC" id="2.7.13.3" evidence="2"/>
<keyword evidence="5" id="KW-0732">Signal</keyword>
<dbReference type="SUPFAM" id="SSF55785">
    <property type="entry name" value="PYP-like sensor domain (PAS domain)"/>
    <property type="match status" value="1"/>
</dbReference>
<evidence type="ECO:0000256" key="4">
    <source>
        <dbReference type="SAM" id="Phobius"/>
    </source>
</evidence>
<evidence type="ECO:0000259" key="6">
    <source>
        <dbReference type="PROSITE" id="PS50109"/>
    </source>
</evidence>
<dbReference type="PANTHER" id="PTHR43065:SF42">
    <property type="entry name" value="TWO-COMPONENT SENSOR PPRA"/>
    <property type="match status" value="1"/>
</dbReference>
<dbReference type="AlphaFoldDB" id="L0RF08"/>
<dbReference type="Gene3D" id="3.30.450.20">
    <property type="entry name" value="PAS domain"/>
    <property type="match status" value="1"/>
</dbReference>
<gene>
    <name evidence="8" type="ORF">DESAM_22518</name>
</gene>
<dbReference type="InterPro" id="IPR000014">
    <property type="entry name" value="PAS"/>
</dbReference>
<organism evidence="8 9">
    <name type="scientific">Maridesulfovibrio hydrothermalis AM13 = DSM 14728</name>
    <dbReference type="NCBI Taxonomy" id="1121451"/>
    <lineage>
        <taxon>Bacteria</taxon>
        <taxon>Pseudomonadati</taxon>
        <taxon>Thermodesulfobacteriota</taxon>
        <taxon>Desulfovibrionia</taxon>
        <taxon>Desulfovibrionales</taxon>
        <taxon>Desulfovibrionaceae</taxon>
        <taxon>Maridesulfovibrio</taxon>
    </lineage>
</organism>
<dbReference type="CDD" id="cd13704">
    <property type="entry name" value="PBP2_HisK"/>
    <property type="match status" value="1"/>
</dbReference>
<dbReference type="Pfam" id="PF00512">
    <property type="entry name" value="HisKA"/>
    <property type="match status" value="1"/>
</dbReference>
<dbReference type="Pfam" id="PF08448">
    <property type="entry name" value="PAS_4"/>
    <property type="match status" value="1"/>
</dbReference>
<keyword evidence="4" id="KW-0472">Membrane</keyword>
<evidence type="ECO:0000256" key="5">
    <source>
        <dbReference type="SAM" id="SignalP"/>
    </source>
</evidence>
<dbReference type="Pfam" id="PF02518">
    <property type="entry name" value="HATPase_c"/>
    <property type="match status" value="1"/>
</dbReference>
<dbReference type="PROSITE" id="PS50112">
    <property type="entry name" value="PAS"/>
    <property type="match status" value="1"/>
</dbReference>
<keyword evidence="3" id="KW-0597">Phosphoprotein</keyword>
<dbReference type="InterPro" id="IPR003594">
    <property type="entry name" value="HATPase_dom"/>
</dbReference>
<dbReference type="CDD" id="cd00082">
    <property type="entry name" value="HisKA"/>
    <property type="match status" value="1"/>
</dbReference>
<evidence type="ECO:0000256" key="3">
    <source>
        <dbReference type="ARBA" id="ARBA00022553"/>
    </source>
</evidence>
<dbReference type="InterPro" id="IPR001638">
    <property type="entry name" value="Solute-binding_3/MltF_N"/>
</dbReference>
<dbReference type="CDD" id="cd00130">
    <property type="entry name" value="PAS"/>
    <property type="match status" value="1"/>
</dbReference>
<feature type="domain" description="PAS" evidence="7">
    <location>
        <begin position="311"/>
        <end position="363"/>
    </location>
</feature>
<dbReference type="GO" id="GO:0000155">
    <property type="term" value="F:phosphorelay sensor kinase activity"/>
    <property type="evidence" value="ECO:0007669"/>
    <property type="project" value="InterPro"/>
</dbReference>
<dbReference type="Proteomes" id="UP000010808">
    <property type="component" value="Chromosome"/>
</dbReference>
<dbReference type="InterPro" id="IPR035965">
    <property type="entry name" value="PAS-like_dom_sf"/>
</dbReference>
<proteinExistence type="predicted"/>
<dbReference type="HOGENOM" id="CLU_000445_114_69_7"/>
<dbReference type="eggNOG" id="COG4191">
    <property type="taxonomic scope" value="Bacteria"/>
</dbReference>
<dbReference type="NCBIfam" id="TIGR00229">
    <property type="entry name" value="sensory_box"/>
    <property type="match status" value="1"/>
</dbReference>
<dbReference type="SMART" id="SM00388">
    <property type="entry name" value="HisKA"/>
    <property type="match status" value="1"/>
</dbReference>
<dbReference type="Gene3D" id="1.10.287.130">
    <property type="match status" value="1"/>
</dbReference>
<dbReference type="SMART" id="SM00387">
    <property type="entry name" value="HATPase_c"/>
    <property type="match status" value="1"/>
</dbReference>
<keyword evidence="4" id="KW-0812">Transmembrane</keyword>
<protein>
    <recommendedName>
        <fullName evidence="2">histidine kinase</fullName>
        <ecNumber evidence="2">2.7.13.3</ecNumber>
    </recommendedName>
</protein>
<dbReference type="eggNOG" id="COG0834">
    <property type="taxonomic scope" value="Bacteria"/>
</dbReference>
<dbReference type="RefSeq" id="WP_015337383.1">
    <property type="nucleotide sequence ID" value="NC_020055.1"/>
</dbReference>
<feature type="chain" id="PRO_5003947890" description="histidine kinase" evidence="5">
    <location>
        <begin position="29"/>
        <end position="695"/>
    </location>
</feature>
<reference evidence="8 9" key="1">
    <citation type="submission" date="2012-10" db="EMBL/GenBank/DDBJ databases">
        <authorList>
            <person name="Genoscope - CEA"/>
        </authorList>
    </citation>
    <scope>NUCLEOTIDE SEQUENCE [LARGE SCALE GENOMIC DNA]</scope>
    <source>
        <strain evidence="9">AM13 / DSM 14728</strain>
    </source>
</reference>
<dbReference type="EMBL" id="FO203522">
    <property type="protein sequence ID" value="CCO24785.1"/>
    <property type="molecule type" value="Genomic_DNA"/>
</dbReference>
<keyword evidence="4" id="KW-1133">Transmembrane helix</keyword>
<dbReference type="SMART" id="SM00062">
    <property type="entry name" value="PBPb"/>
    <property type="match status" value="1"/>
</dbReference>
<dbReference type="SUPFAM" id="SSF55874">
    <property type="entry name" value="ATPase domain of HSP90 chaperone/DNA topoisomerase II/histidine kinase"/>
    <property type="match status" value="1"/>
</dbReference>
<comment type="catalytic activity">
    <reaction evidence="1">
        <text>ATP + protein L-histidine = ADP + protein N-phospho-L-histidine.</text>
        <dbReference type="EC" id="2.7.13.3"/>
    </reaction>
</comment>
<dbReference type="PRINTS" id="PR00344">
    <property type="entry name" value="BCTRLSENSOR"/>
</dbReference>
<evidence type="ECO:0000313" key="9">
    <source>
        <dbReference type="Proteomes" id="UP000010808"/>
    </source>
</evidence>
<dbReference type="Pfam" id="PF00497">
    <property type="entry name" value="SBP_bac_3"/>
    <property type="match status" value="1"/>
</dbReference>
<dbReference type="SMART" id="SM00091">
    <property type="entry name" value="PAS"/>
    <property type="match status" value="1"/>
</dbReference>
<dbReference type="InterPro" id="IPR005467">
    <property type="entry name" value="His_kinase_dom"/>
</dbReference>
<dbReference type="OrthoDB" id="5479699at2"/>
<dbReference type="InterPro" id="IPR036097">
    <property type="entry name" value="HisK_dim/P_sf"/>
</dbReference>
<dbReference type="InterPro" id="IPR013656">
    <property type="entry name" value="PAS_4"/>
</dbReference>
<dbReference type="SUPFAM" id="SSF47384">
    <property type="entry name" value="Homodimeric domain of signal transducing histidine kinase"/>
    <property type="match status" value="1"/>
</dbReference>
<evidence type="ECO:0000259" key="7">
    <source>
        <dbReference type="PROSITE" id="PS50112"/>
    </source>
</evidence>
<dbReference type="InterPro" id="IPR036890">
    <property type="entry name" value="HATPase_C_sf"/>
</dbReference>
<dbReference type="SUPFAM" id="SSF53850">
    <property type="entry name" value="Periplasmic binding protein-like II"/>
    <property type="match status" value="1"/>
</dbReference>
<dbReference type="Gene3D" id="3.40.190.10">
    <property type="entry name" value="Periplasmic binding protein-like II"/>
    <property type="match status" value="2"/>
</dbReference>
<dbReference type="InterPro" id="IPR003661">
    <property type="entry name" value="HisK_dim/P_dom"/>
</dbReference>
<keyword evidence="8" id="KW-0418">Kinase</keyword>
<feature type="domain" description="Histidine kinase" evidence="6">
    <location>
        <begin position="445"/>
        <end position="691"/>
    </location>
</feature>